<feature type="transmembrane region" description="Helical" evidence="1">
    <location>
        <begin position="338"/>
        <end position="358"/>
    </location>
</feature>
<dbReference type="InterPro" id="IPR025291">
    <property type="entry name" value="DUF4153"/>
</dbReference>
<keyword evidence="1" id="KW-1133">Transmembrane helix</keyword>
<accession>A0ABS8PYN3</accession>
<keyword evidence="3" id="KW-1185">Reference proteome</keyword>
<reference evidence="2 3" key="1">
    <citation type="submission" date="2021-11" db="EMBL/GenBank/DDBJ databases">
        <title>Genomic of Niabella pedocola.</title>
        <authorList>
            <person name="Wu T."/>
        </authorList>
    </citation>
    <scope>NUCLEOTIDE SEQUENCE [LARGE SCALE GENOMIC DNA]</scope>
    <source>
        <strain evidence="2 3">JCM 31011</strain>
    </source>
</reference>
<keyword evidence="1" id="KW-0812">Transmembrane</keyword>
<feature type="transmembrane region" description="Helical" evidence="1">
    <location>
        <begin position="271"/>
        <end position="289"/>
    </location>
</feature>
<feature type="transmembrane region" description="Helical" evidence="1">
    <location>
        <begin position="50"/>
        <end position="68"/>
    </location>
</feature>
<dbReference type="Proteomes" id="UP001199816">
    <property type="component" value="Unassembled WGS sequence"/>
</dbReference>
<feature type="transmembrane region" description="Helical" evidence="1">
    <location>
        <begin position="370"/>
        <end position="390"/>
    </location>
</feature>
<feature type="transmembrane region" description="Helical" evidence="1">
    <location>
        <begin position="5"/>
        <end position="21"/>
    </location>
</feature>
<gene>
    <name evidence="2" type="ORF">LQ567_25445</name>
</gene>
<dbReference type="Pfam" id="PF13687">
    <property type="entry name" value="DUF4153"/>
    <property type="match status" value="1"/>
</dbReference>
<sequence>MKKNLVLFVGVVLFVALFYNREPGLNFSLFAILAWLAIVLTTERENHKPTFWWLTAALGIATGAFAWYGDPVSFLAVFASLVALTCKAHQPVINVLLVPFAGAANFISFLFRAPVLTGWLPVNGIFTAAFYKKAVYYFLIPAMLATIFLVVYSSSSDLFQSFFYINWNADFLQIGFLSALGFFLMFCFVHYWAPSQLFLVNNKLNDHFQEAYRLSLQGPQHPDAGFYRKSAEISFILLNILVLFFIVTYCVEQFGHMNRGGSLSSALHERVYLLIFSIAMAILVIMLFFKGRLNFDAKARLLRNSAYAWILLNLFLAGVVALKNNQYIEAYGLTFKRIGVHIFLLLCIAGLLLTILKIKNRKTNAYLAGRMLWVFYTTLIIGCVVNWSWIVTKYNLAHAQTFDLQYAQRLPFNKQLLYDAGKLTKEELYQIRYDHQQRPLLSQNLYYSFLKTR</sequence>
<comment type="caution">
    <text evidence="2">The sequence shown here is derived from an EMBL/GenBank/DDBJ whole genome shotgun (WGS) entry which is preliminary data.</text>
</comment>
<feature type="transmembrane region" description="Helical" evidence="1">
    <location>
        <begin position="88"/>
        <end position="113"/>
    </location>
</feature>
<proteinExistence type="predicted"/>
<feature type="transmembrane region" description="Helical" evidence="1">
    <location>
        <begin position="233"/>
        <end position="251"/>
    </location>
</feature>
<dbReference type="RefSeq" id="WP_231008743.1">
    <property type="nucleotide sequence ID" value="NZ_JAJNEC010000008.1"/>
</dbReference>
<evidence type="ECO:0000313" key="2">
    <source>
        <dbReference type="EMBL" id="MCD2426155.1"/>
    </source>
</evidence>
<feature type="transmembrane region" description="Helical" evidence="1">
    <location>
        <begin position="134"/>
        <end position="152"/>
    </location>
</feature>
<organism evidence="2 3">
    <name type="scientific">Niabella pedocola</name>
    <dbReference type="NCBI Taxonomy" id="1752077"/>
    <lineage>
        <taxon>Bacteria</taxon>
        <taxon>Pseudomonadati</taxon>
        <taxon>Bacteroidota</taxon>
        <taxon>Chitinophagia</taxon>
        <taxon>Chitinophagales</taxon>
        <taxon>Chitinophagaceae</taxon>
        <taxon>Niabella</taxon>
    </lineage>
</organism>
<name>A0ABS8PYN3_9BACT</name>
<feature type="transmembrane region" description="Helical" evidence="1">
    <location>
        <begin position="27"/>
        <end position="43"/>
    </location>
</feature>
<feature type="transmembrane region" description="Helical" evidence="1">
    <location>
        <begin position="301"/>
        <end position="322"/>
    </location>
</feature>
<evidence type="ECO:0000256" key="1">
    <source>
        <dbReference type="SAM" id="Phobius"/>
    </source>
</evidence>
<evidence type="ECO:0000313" key="3">
    <source>
        <dbReference type="Proteomes" id="UP001199816"/>
    </source>
</evidence>
<dbReference type="EMBL" id="JAJNEC010000008">
    <property type="protein sequence ID" value="MCD2426155.1"/>
    <property type="molecule type" value="Genomic_DNA"/>
</dbReference>
<keyword evidence="1" id="KW-0472">Membrane</keyword>
<protein>
    <submittedName>
        <fullName evidence="2">DUF4173 domain-containing protein</fullName>
    </submittedName>
</protein>
<feature type="transmembrane region" description="Helical" evidence="1">
    <location>
        <begin position="172"/>
        <end position="193"/>
    </location>
</feature>